<dbReference type="AlphaFoldDB" id="A0A922LF61"/>
<name>A0A922LF61_SCHHA</name>
<dbReference type="CTD" id="75576488"/>
<dbReference type="GeneID" id="75576488"/>
<reference evidence="2" key="4">
    <citation type="journal article" date="2022" name="PLoS Pathog.">
        <title>Chromosome-level genome of Schistosoma haematobium underpins genome-wide explorations of molecular variation.</title>
        <authorList>
            <person name="Stroehlein A.J."/>
            <person name="Korhonen P.K."/>
            <person name="Lee V.V."/>
            <person name="Ralph S.A."/>
            <person name="Mentink-Kane M."/>
            <person name="You H."/>
            <person name="McManus D.P."/>
            <person name="Tchuente L.T."/>
            <person name="Stothard J.R."/>
            <person name="Kaur P."/>
            <person name="Dudchenko O."/>
            <person name="Aiden E.L."/>
            <person name="Yang B."/>
            <person name="Yang H."/>
            <person name="Emery A.M."/>
            <person name="Webster B.L."/>
            <person name="Brindley P.J."/>
            <person name="Rollinson D."/>
            <person name="Chang B.C.H."/>
            <person name="Gasser R.B."/>
            <person name="Young N.D."/>
        </authorList>
    </citation>
    <scope>NUCLEOTIDE SEQUENCE</scope>
</reference>
<reference evidence="2" key="2">
    <citation type="journal article" date="2019" name="Gigascience">
        <title>High-quality Schistosoma haematobium genome achieved by single-molecule and long-range sequencing.</title>
        <authorList>
            <person name="Stroehlein A.J."/>
            <person name="Korhonen P.K."/>
            <person name="Chong T.M."/>
            <person name="Lim Y.L."/>
            <person name="Chan K.G."/>
            <person name="Webster B."/>
            <person name="Rollinson D."/>
            <person name="Brindley P.J."/>
            <person name="Gasser R.B."/>
            <person name="Young N.D."/>
        </authorList>
    </citation>
    <scope>NUCLEOTIDE SEQUENCE</scope>
</reference>
<reference evidence="2" key="1">
    <citation type="journal article" date="2012" name="Nat. Genet.">
        <title>Whole-genome sequence of Schistosoma haematobium.</title>
        <authorList>
            <person name="Young N.D."/>
            <person name="Jex A.R."/>
            <person name="Li B."/>
            <person name="Liu S."/>
            <person name="Yang L."/>
            <person name="Xiong Z."/>
            <person name="Li Y."/>
            <person name="Cantacessi C."/>
            <person name="Hall R.S."/>
            <person name="Xu X."/>
            <person name="Chen F."/>
            <person name="Wu X."/>
            <person name="Zerlotini A."/>
            <person name="Oliveira G."/>
            <person name="Hofmann A."/>
            <person name="Zhang G."/>
            <person name="Fang X."/>
            <person name="Kang Y."/>
            <person name="Campbell B.E."/>
            <person name="Loukas A."/>
            <person name="Ranganathan S."/>
            <person name="Rollinson D."/>
            <person name="Rinaldi G."/>
            <person name="Brindley P.J."/>
            <person name="Yang H."/>
            <person name="Wang J."/>
            <person name="Wang J."/>
            <person name="Gasser R.B."/>
        </authorList>
    </citation>
    <scope>NUCLEOTIDE SEQUENCE</scope>
</reference>
<evidence type="ECO:0000256" key="1">
    <source>
        <dbReference type="SAM" id="MobiDB-lite"/>
    </source>
</evidence>
<comment type="caution">
    <text evidence="2">The sequence shown here is derived from an EMBL/GenBank/DDBJ whole genome shotgun (WGS) entry which is preliminary data.</text>
</comment>
<protein>
    <submittedName>
        <fullName evidence="2">Uncharacterized protein</fullName>
    </submittedName>
</protein>
<organism evidence="2 3">
    <name type="scientific">Schistosoma haematobium</name>
    <name type="common">Blood fluke</name>
    <dbReference type="NCBI Taxonomy" id="6185"/>
    <lineage>
        <taxon>Eukaryota</taxon>
        <taxon>Metazoa</taxon>
        <taxon>Spiralia</taxon>
        <taxon>Lophotrochozoa</taxon>
        <taxon>Platyhelminthes</taxon>
        <taxon>Trematoda</taxon>
        <taxon>Digenea</taxon>
        <taxon>Strigeidida</taxon>
        <taxon>Schistosomatoidea</taxon>
        <taxon>Schistosomatidae</taxon>
        <taxon>Schistosoma</taxon>
    </lineage>
</organism>
<feature type="region of interest" description="Disordered" evidence="1">
    <location>
        <begin position="22"/>
        <end position="42"/>
    </location>
</feature>
<evidence type="ECO:0000313" key="2">
    <source>
        <dbReference type="EMBL" id="KAH9580785.1"/>
    </source>
</evidence>
<evidence type="ECO:0000313" key="3">
    <source>
        <dbReference type="Proteomes" id="UP000471633"/>
    </source>
</evidence>
<dbReference type="RefSeq" id="XP_051065097.1">
    <property type="nucleotide sequence ID" value="XM_051208384.1"/>
</dbReference>
<gene>
    <name evidence="2" type="ORF">MS3_00000727</name>
</gene>
<sequence>MVYATDIDRYKKYVSLIESEMSGGRTLRKSKRREPKEIKRDNSLINNNSDEITWIGTAVLPYCHGTTEELQKILKQHRIKVYYKTTNTFRNTFVYLQEKLSFMSTVNCVFKLR</sequence>
<reference evidence="2" key="3">
    <citation type="submission" date="2021-06" db="EMBL/GenBank/DDBJ databases">
        <title>Chromosome-level genome assembly for S. haematobium.</title>
        <authorList>
            <person name="Stroehlein A.J."/>
        </authorList>
    </citation>
    <scope>NUCLEOTIDE SEQUENCE</scope>
</reference>
<proteinExistence type="predicted"/>
<keyword evidence="3" id="KW-1185">Reference proteome</keyword>
<dbReference type="EMBL" id="AMPZ03000007">
    <property type="protein sequence ID" value="KAH9580785.1"/>
    <property type="molecule type" value="Genomic_DNA"/>
</dbReference>
<dbReference type="Proteomes" id="UP000471633">
    <property type="component" value="Unassembled WGS sequence"/>
</dbReference>
<accession>A0A922LF61</accession>
<dbReference type="KEGG" id="shx:MS3_00000727"/>